<evidence type="ECO:0000256" key="8">
    <source>
        <dbReference type="ARBA" id="ARBA00023270"/>
    </source>
</evidence>
<keyword evidence="5" id="KW-0620">Polyamine biosynthesis</keyword>
<dbReference type="InterPro" id="IPR003826">
    <property type="entry name" value="AdoMetDC_fam_prok"/>
</dbReference>
<reference evidence="10 11" key="1">
    <citation type="submission" date="2018-06" db="EMBL/GenBank/DDBJ databases">
        <title>Mucibacter soli gen. nov., sp. nov., a new member of the family Chitinophagaceae producing mucin.</title>
        <authorList>
            <person name="Kim M.-K."/>
            <person name="Park S."/>
            <person name="Kim T.-S."/>
            <person name="Joung Y."/>
            <person name="Han J.-H."/>
            <person name="Kim S.B."/>
        </authorList>
    </citation>
    <scope>NUCLEOTIDE SEQUENCE [LARGE SCALE GENOMIC DNA]</scope>
    <source>
        <strain evidence="10 11">R1-15</strain>
    </source>
</reference>
<accession>A0A2W2BNE7</accession>
<evidence type="ECO:0000256" key="6">
    <source>
        <dbReference type="ARBA" id="ARBA00023145"/>
    </source>
</evidence>
<keyword evidence="6" id="KW-0865">Zymogen</keyword>
<dbReference type="Gene3D" id="3.60.90.10">
    <property type="entry name" value="S-adenosylmethionine decarboxylase"/>
    <property type="match status" value="1"/>
</dbReference>
<dbReference type="PANTHER" id="PTHR33866">
    <property type="entry name" value="S-ADENOSYLMETHIONINE DECARBOXYLASE PROENZYME"/>
    <property type="match status" value="1"/>
</dbReference>
<proteinExistence type="predicted"/>
<dbReference type="GO" id="GO:0004014">
    <property type="term" value="F:adenosylmethionine decarboxylase activity"/>
    <property type="evidence" value="ECO:0007669"/>
    <property type="project" value="InterPro"/>
</dbReference>
<evidence type="ECO:0000256" key="1">
    <source>
        <dbReference type="ARBA" id="ARBA00001928"/>
    </source>
</evidence>
<keyword evidence="11" id="KW-1185">Reference proteome</keyword>
<keyword evidence="4" id="KW-0745">Spermidine biosynthesis</keyword>
<comment type="caution">
    <text evidence="10">The sequence shown here is derived from an EMBL/GenBank/DDBJ whole genome shotgun (WGS) entry which is preliminary data.</text>
</comment>
<keyword evidence="7" id="KW-0456">Lyase</keyword>
<evidence type="ECO:0000256" key="7">
    <source>
        <dbReference type="ARBA" id="ARBA00023239"/>
    </source>
</evidence>
<dbReference type="GO" id="GO:0005829">
    <property type="term" value="C:cytosol"/>
    <property type="evidence" value="ECO:0007669"/>
    <property type="project" value="TreeGrafter"/>
</dbReference>
<dbReference type="InterPro" id="IPR016067">
    <property type="entry name" value="S-AdoMet_deCO2ase_core"/>
</dbReference>
<comment type="cofactor">
    <cofactor evidence="1">
        <name>pyruvate</name>
        <dbReference type="ChEBI" id="CHEBI:15361"/>
    </cofactor>
</comment>
<evidence type="ECO:0000256" key="3">
    <source>
        <dbReference type="ARBA" id="ARBA00022813"/>
    </source>
</evidence>
<dbReference type="EMBL" id="QKTW01000002">
    <property type="protein sequence ID" value="PZF74966.1"/>
    <property type="molecule type" value="Genomic_DNA"/>
</dbReference>
<dbReference type="SUPFAM" id="SSF56276">
    <property type="entry name" value="S-adenosylmethionine decarboxylase"/>
    <property type="match status" value="1"/>
</dbReference>
<evidence type="ECO:0000256" key="2">
    <source>
        <dbReference type="ARBA" id="ARBA00022793"/>
    </source>
</evidence>
<protein>
    <submittedName>
        <fullName evidence="10">S-adenosylmethionine decarboxylase</fullName>
    </submittedName>
</protein>
<keyword evidence="8" id="KW-0704">Schiff base</keyword>
<evidence type="ECO:0000313" key="11">
    <source>
        <dbReference type="Proteomes" id="UP000248745"/>
    </source>
</evidence>
<keyword evidence="2" id="KW-0210">Decarboxylase</keyword>
<organism evidence="10 11">
    <name type="scientific">Taibaiella soli</name>
    <dbReference type="NCBI Taxonomy" id="1649169"/>
    <lineage>
        <taxon>Bacteria</taxon>
        <taxon>Pseudomonadati</taxon>
        <taxon>Bacteroidota</taxon>
        <taxon>Chitinophagia</taxon>
        <taxon>Chitinophagales</taxon>
        <taxon>Chitinophagaceae</taxon>
        <taxon>Taibaiella</taxon>
    </lineage>
</organism>
<dbReference type="Proteomes" id="UP000248745">
    <property type="component" value="Unassembled WGS sequence"/>
</dbReference>
<evidence type="ECO:0000256" key="5">
    <source>
        <dbReference type="ARBA" id="ARBA00023115"/>
    </source>
</evidence>
<dbReference type="OrthoDB" id="9793120at2"/>
<dbReference type="PANTHER" id="PTHR33866:SF2">
    <property type="entry name" value="S-ADENOSYLMETHIONINE DECARBOXYLASE PROENZYME"/>
    <property type="match status" value="1"/>
</dbReference>
<name>A0A2W2BNE7_9BACT</name>
<sequence length="117" mass="13355">MESYKPGLHIISTFSAPVSFLTDATNCRKFFDHIILQLGLTDVGSVYHSFSNGGFTAVICLTESHISIHTWPEYGIATFDVFLSSFKNDNSEKVRRFYSETIQYFQATEINKQEITR</sequence>
<evidence type="ECO:0000256" key="9">
    <source>
        <dbReference type="ARBA" id="ARBA00023317"/>
    </source>
</evidence>
<dbReference type="AlphaFoldDB" id="A0A2W2BNE7"/>
<keyword evidence="3" id="KW-0068">Autocatalytic cleavage</keyword>
<keyword evidence="9" id="KW-0670">Pyruvate</keyword>
<evidence type="ECO:0000313" key="10">
    <source>
        <dbReference type="EMBL" id="PZF74966.1"/>
    </source>
</evidence>
<gene>
    <name evidence="10" type="ORF">DN068_01215</name>
</gene>
<dbReference type="Pfam" id="PF02675">
    <property type="entry name" value="AdoMet_dc"/>
    <property type="match status" value="1"/>
</dbReference>
<dbReference type="GO" id="GO:0008295">
    <property type="term" value="P:spermidine biosynthetic process"/>
    <property type="evidence" value="ECO:0007669"/>
    <property type="project" value="UniProtKB-KW"/>
</dbReference>
<evidence type="ECO:0000256" key="4">
    <source>
        <dbReference type="ARBA" id="ARBA00023066"/>
    </source>
</evidence>